<dbReference type="EMBL" id="JANBQB010000369">
    <property type="protein sequence ID" value="KAJ1977167.1"/>
    <property type="molecule type" value="Genomic_DNA"/>
</dbReference>
<keyword evidence="11 14" id="KW-0486">Methionine biosynthesis</keyword>
<evidence type="ECO:0000259" key="20">
    <source>
        <dbReference type="Pfam" id="PF03447"/>
    </source>
</evidence>
<dbReference type="PANTHER" id="PTHR43070">
    <property type="match status" value="1"/>
</dbReference>
<evidence type="ECO:0000256" key="11">
    <source>
        <dbReference type="ARBA" id="ARBA00023167"/>
    </source>
</evidence>
<feature type="binding site" evidence="16">
    <location>
        <position position="128"/>
    </location>
    <ligand>
        <name>NADPH</name>
        <dbReference type="ChEBI" id="CHEBI:57783"/>
    </ligand>
</feature>
<dbReference type="InterPro" id="IPR011147">
    <property type="entry name" value="Bifunc_Aspkin/hSer_DH"/>
</dbReference>
<dbReference type="PIRSF" id="PIRSF036497">
    <property type="entry name" value="HDH_short"/>
    <property type="match status" value="1"/>
</dbReference>
<dbReference type="InterPro" id="IPR019811">
    <property type="entry name" value="HDH_CS"/>
</dbReference>
<evidence type="ECO:0000256" key="10">
    <source>
        <dbReference type="ARBA" id="ARBA00023002"/>
    </source>
</evidence>
<evidence type="ECO:0000256" key="13">
    <source>
        <dbReference type="ARBA" id="ARBA00059589"/>
    </source>
</evidence>
<accession>A0A9W8ECX3</accession>
<dbReference type="GO" id="GO:0009088">
    <property type="term" value="P:threonine biosynthetic process"/>
    <property type="evidence" value="ECO:0007669"/>
    <property type="project" value="UniProtKB-KW"/>
</dbReference>
<gene>
    <name evidence="21" type="primary">HOM6</name>
    <name evidence="21" type="ORF">H4R34_003686</name>
</gene>
<dbReference type="AlphaFoldDB" id="A0A9W8ECX3"/>
<protein>
    <recommendedName>
        <fullName evidence="6 14">Homoserine dehydrogenase</fullName>
        <shortName evidence="14">HDH</shortName>
        <ecNumber evidence="5 14">1.1.1.3</ecNumber>
    </recommendedName>
</protein>
<evidence type="ECO:0000256" key="7">
    <source>
        <dbReference type="ARBA" id="ARBA00022605"/>
    </source>
</evidence>
<dbReference type="GO" id="GO:0009086">
    <property type="term" value="P:methionine biosynthetic process"/>
    <property type="evidence" value="ECO:0007669"/>
    <property type="project" value="UniProtKB-KW"/>
</dbReference>
<feature type="domain" description="Aspartate/homoserine dehydrogenase NAD-binding" evidence="20">
    <location>
        <begin position="8"/>
        <end position="145"/>
    </location>
</feature>
<evidence type="ECO:0000256" key="14">
    <source>
        <dbReference type="PIRNR" id="PIRNR036497"/>
    </source>
</evidence>
<keyword evidence="8 14" id="KW-0791">Threonine biosynthesis</keyword>
<evidence type="ECO:0000256" key="12">
    <source>
        <dbReference type="ARBA" id="ARBA00048841"/>
    </source>
</evidence>
<dbReference type="InterPro" id="IPR005106">
    <property type="entry name" value="Asp/hSer_DH_NAD-bd"/>
</dbReference>
<feature type="active site" description="Proton donor" evidence="15">
    <location>
        <position position="244"/>
    </location>
</feature>
<name>A0A9W8ECX3_9FUNG</name>
<comment type="similarity">
    <text evidence="4 14 18">Belongs to the homoserine dehydrogenase family.</text>
</comment>
<dbReference type="PROSITE" id="PS01042">
    <property type="entry name" value="HOMOSER_DHGENASE"/>
    <property type="match status" value="1"/>
</dbReference>
<evidence type="ECO:0000256" key="2">
    <source>
        <dbReference type="ARBA" id="ARBA00005056"/>
    </source>
</evidence>
<dbReference type="GO" id="GO:0004412">
    <property type="term" value="F:homoserine dehydrogenase activity"/>
    <property type="evidence" value="ECO:0007669"/>
    <property type="project" value="UniProtKB-EC"/>
</dbReference>
<evidence type="ECO:0000256" key="8">
    <source>
        <dbReference type="ARBA" id="ARBA00022697"/>
    </source>
</evidence>
<evidence type="ECO:0000256" key="17">
    <source>
        <dbReference type="RuleBase" id="RU000579"/>
    </source>
</evidence>
<feature type="binding site" evidence="16">
    <location>
        <position position="104"/>
    </location>
    <ligand>
        <name>NADPH</name>
        <dbReference type="ChEBI" id="CHEBI:57783"/>
    </ligand>
</feature>
<evidence type="ECO:0000313" key="22">
    <source>
        <dbReference type="Proteomes" id="UP001151582"/>
    </source>
</evidence>
<dbReference type="SUPFAM" id="SSF55347">
    <property type="entry name" value="Glyceraldehyde-3-phosphate dehydrogenase-like, C-terminal domain"/>
    <property type="match status" value="1"/>
</dbReference>
<dbReference type="Gene3D" id="3.30.360.10">
    <property type="entry name" value="Dihydrodipicolinate Reductase, domain 2"/>
    <property type="match status" value="1"/>
</dbReference>
<dbReference type="EC" id="1.1.1.3" evidence="5 14"/>
<dbReference type="PANTHER" id="PTHR43070:SF5">
    <property type="entry name" value="HOMOSERINE DEHYDROGENASE"/>
    <property type="match status" value="1"/>
</dbReference>
<dbReference type="InterPro" id="IPR036291">
    <property type="entry name" value="NAD(P)-bd_dom_sf"/>
</dbReference>
<proteinExistence type="inferred from homology"/>
<evidence type="ECO:0000313" key="21">
    <source>
        <dbReference type="EMBL" id="KAJ1977167.1"/>
    </source>
</evidence>
<comment type="caution">
    <text evidence="21">The sequence shown here is derived from an EMBL/GenBank/DDBJ whole genome shotgun (WGS) entry which is preliminary data.</text>
</comment>
<dbReference type="Pfam" id="PF00742">
    <property type="entry name" value="Homoserine_dh"/>
    <property type="match status" value="1"/>
</dbReference>
<dbReference type="OrthoDB" id="67851at2759"/>
<evidence type="ECO:0000256" key="1">
    <source>
        <dbReference type="ARBA" id="ARBA00001920"/>
    </source>
</evidence>
<dbReference type="GO" id="GO:0050661">
    <property type="term" value="F:NADP binding"/>
    <property type="evidence" value="ECO:0007669"/>
    <property type="project" value="InterPro"/>
</dbReference>
<keyword evidence="9 14" id="KW-0521">NADP</keyword>
<comment type="cofactor">
    <cofactor evidence="1">
        <name>a metal cation</name>
        <dbReference type="ChEBI" id="CHEBI:25213"/>
    </cofactor>
</comment>
<evidence type="ECO:0000256" key="5">
    <source>
        <dbReference type="ARBA" id="ARBA00013213"/>
    </source>
</evidence>
<dbReference type="Proteomes" id="UP001151582">
    <property type="component" value="Unassembled WGS sequence"/>
</dbReference>
<reference evidence="21" key="1">
    <citation type="submission" date="2022-07" db="EMBL/GenBank/DDBJ databases">
        <title>Phylogenomic reconstructions and comparative analyses of Kickxellomycotina fungi.</title>
        <authorList>
            <person name="Reynolds N.K."/>
            <person name="Stajich J.E."/>
            <person name="Barry K."/>
            <person name="Grigoriev I.V."/>
            <person name="Crous P."/>
            <person name="Smith M.E."/>
        </authorList>
    </citation>
    <scope>NUCLEOTIDE SEQUENCE</scope>
    <source>
        <strain evidence="21">RSA 567</strain>
    </source>
</reference>
<dbReference type="GO" id="GO:0009090">
    <property type="term" value="P:homoserine biosynthetic process"/>
    <property type="evidence" value="ECO:0007669"/>
    <property type="project" value="TreeGrafter"/>
</dbReference>
<keyword evidence="7 14" id="KW-0028">Amino-acid biosynthesis</keyword>
<keyword evidence="10 14" id="KW-0560">Oxidoreductase</keyword>
<dbReference type="SUPFAM" id="SSF51735">
    <property type="entry name" value="NAD(P)-binding Rossmann-fold domains"/>
    <property type="match status" value="1"/>
</dbReference>
<sequence length="378" mass="40283">MLNVAIVGPGLVGKELLHQLNSHATHAAKVNSQVVQLPVVGIINSRRMLLGPVTPDGKRAPLPSLGAWADQLQGESNASTAASLSAFVDELVATHQPTVVVDCTSSLEVAQQYPAWLAKGLHVVTPNKKGFSSEWSLYEAITKHSRLGNASDPTAPWVYHESTVGAGLPVLNSLYDLVKTGDEIVKIEGIFSGTLSYLFNEFSSPTAGASATKSFSDIVTVAKSLGYTEPDPRDDLNGMDVARKVTILARVAGLKVSLDDLAVENIVPEALRSAPSPDAFMQQLPDFDAHFSDLNDQAQHSKTVLRYVGVVDPKGQSSVKLMKYPVDHPFANLKGSDNIIAFTTKYFPNPLIIQGAGAGAAVTAFGIFSDIIKVAERV</sequence>
<dbReference type="Gene3D" id="3.40.50.720">
    <property type="entry name" value="NAD(P)-binding Rossmann-like Domain"/>
    <property type="match status" value="1"/>
</dbReference>
<dbReference type="InterPro" id="IPR001342">
    <property type="entry name" value="HDH_cat"/>
</dbReference>
<evidence type="ECO:0000256" key="18">
    <source>
        <dbReference type="RuleBase" id="RU004171"/>
    </source>
</evidence>
<organism evidence="21 22">
    <name type="scientific">Dimargaris verticillata</name>
    <dbReference type="NCBI Taxonomy" id="2761393"/>
    <lineage>
        <taxon>Eukaryota</taxon>
        <taxon>Fungi</taxon>
        <taxon>Fungi incertae sedis</taxon>
        <taxon>Zoopagomycota</taxon>
        <taxon>Kickxellomycotina</taxon>
        <taxon>Dimargaritomycetes</taxon>
        <taxon>Dimargaritales</taxon>
        <taxon>Dimargaritaceae</taxon>
        <taxon>Dimargaris</taxon>
    </lineage>
</organism>
<comment type="pathway">
    <text evidence="3 17">Amino-acid biosynthesis; L-methionine biosynthesis via de novo pathway; L-homoserine from L-aspartate: step 3/3.</text>
</comment>
<evidence type="ECO:0000256" key="9">
    <source>
        <dbReference type="ARBA" id="ARBA00022857"/>
    </source>
</evidence>
<evidence type="ECO:0000256" key="6">
    <source>
        <dbReference type="ARBA" id="ARBA00013376"/>
    </source>
</evidence>
<evidence type="ECO:0000256" key="15">
    <source>
        <dbReference type="PIRSR" id="PIRSR036497-1"/>
    </source>
</evidence>
<dbReference type="Pfam" id="PF03447">
    <property type="entry name" value="NAD_binding_3"/>
    <property type="match status" value="1"/>
</dbReference>
<dbReference type="FunFam" id="3.30.360.10:FF:000006">
    <property type="entry name" value="Bifunctional aspartokinase/homoserine dehydrogenase"/>
    <property type="match status" value="1"/>
</dbReference>
<comment type="catalytic activity">
    <reaction evidence="12">
        <text>L-homoserine + NADP(+) = L-aspartate 4-semialdehyde + NADPH + H(+)</text>
        <dbReference type="Rhea" id="RHEA:15761"/>
        <dbReference type="ChEBI" id="CHEBI:15378"/>
        <dbReference type="ChEBI" id="CHEBI:57476"/>
        <dbReference type="ChEBI" id="CHEBI:57783"/>
        <dbReference type="ChEBI" id="CHEBI:58349"/>
        <dbReference type="ChEBI" id="CHEBI:537519"/>
        <dbReference type="EC" id="1.1.1.3"/>
    </reaction>
    <physiologicalReaction direction="right-to-left" evidence="12">
        <dbReference type="Rhea" id="RHEA:15763"/>
    </physiologicalReaction>
</comment>
<evidence type="ECO:0000256" key="3">
    <source>
        <dbReference type="ARBA" id="ARBA00005062"/>
    </source>
</evidence>
<feature type="domain" description="Homoserine dehydrogenase catalytic" evidence="19">
    <location>
        <begin position="169"/>
        <end position="372"/>
    </location>
</feature>
<dbReference type="InterPro" id="IPR022697">
    <property type="entry name" value="HDH_short"/>
</dbReference>
<comment type="function">
    <text evidence="13">Catalyzes the conversion of L-aspartate-beta-semialdehyde (L-Asa) to L-homoserine (L-Hse), the third step in the biosynthesis of amino acids that derive from aspartate (the aspartate family of amino acids), including methioinine and threonine, the latter of which is a precursor to isoleucine; production of homoserine leads to a branch-point in the pathway as it can either be O-phosphorylated for processing to threonine, or O-acylated for processing to methionine.</text>
</comment>
<feature type="binding site" evidence="16">
    <location>
        <position position="229"/>
    </location>
    <ligand>
        <name>L-homoserine</name>
        <dbReference type="ChEBI" id="CHEBI:57476"/>
    </ligand>
</feature>
<comment type="pathway">
    <text evidence="2 17">Amino-acid biosynthesis; L-threonine biosynthesis; L-threonine from L-aspartate: step 3/5.</text>
</comment>
<feature type="binding site" evidence="16">
    <location>
        <begin position="8"/>
        <end position="13"/>
    </location>
    <ligand>
        <name>NADP(+)</name>
        <dbReference type="ChEBI" id="CHEBI:58349"/>
    </ligand>
</feature>
<evidence type="ECO:0000256" key="4">
    <source>
        <dbReference type="ARBA" id="ARBA00006753"/>
    </source>
</evidence>
<keyword evidence="22" id="KW-1185">Reference proteome</keyword>
<evidence type="ECO:0000259" key="19">
    <source>
        <dbReference type="Pfam" id="PF00742"/>
    </source>
</evidence>
<evidence type="ECO:0000256" key="16">
    <source>
        <dbReference type="PIRSR" id="PIRSR036497-2"/>
    </source>
</evidence>